<dbReference type="KEGG" id="cfem:HCR03_14000"/>
<evidence type="ECO:0000313" key="3">
    <source>
        <dbReference type="Proteomes" id="UP000515909"/>
    </source>
</evidence>
<dbReference type="InterPro" id="IPR038461">
    <property type="entry name" value="Schlafen_AlbA_2_dom_sf"/>
</dbReference>
<dbReference type="Gene3D" id="3.30.950.30">
    <property type="entry name" value="Schlafen, AAA domain"/>
    <property type="match status" value="1"/>
</dbReference>
<dbReference type="Proteomes" id="UP000515909">
    <property type="component" value="Chromosome"/>
</dbReference>
<accession>A0A7G8T882</accession>
<reference evidence="2 3" key="1">
    <citation type="submission" date="2020-08" db="EMBL/GenBank/DDBJ databases">
        <title>The isolate Caproiciproducens sp. 7D4C2 produces n-caproate at mildly acidic conditions from hexoses: genome and rBOX comparison with related strains and chain-elongating bacteria.</title>
        <authorList>
            <person name="Esquivel-Elizondo S."/>
            <person name="Bagci C."/>
            <person name="Temovska M."/>
            <person name="Jeon B.S."/>
            <person name="Bessarab I."/>
            <person name="Williams R.B.H."/>
            <person name="Huson D.H."/>
            <person name="Angenent L.T."/>
        </authorList>
    </citation>
    <scope>NUCLEOTIDE SEQUENCE [LARGE SCALE GENOMIC DNA]</scope>
    <source>
        <strain evidence="2 3">7D4C2</strain>
    </source>
</reference>
<sequence>MQFAESATLELKRQVVDDIRKTVIAFANTEGGTIYIGVDDDGSIVGVEDTDGEMLRLSNMIRDAVKPDVTMFVSYSCEEEQGKKIIAVTVQKGTECPYYLSSKGLRPEGVFVRQGASSVPATENAIRRMIKETDGDNFEAMRSLNQILTFEAAAREFEVRNVPFGDSQFKTLRLTNEDGLYTNLALLLSDQCGYTIKAAVFEGAGKTVFKDRREFGGSLLKQLNDAYAFISQYNKVHAEFSGLYRNDRKDYPEEALREALLNALVHRDYSYSASMLISIFDDHMEFVSVGGLVKGISLSDIMLGVSVTRNERLANVFYRLALIEAYGTGVPKIMQSYQGYPVQPKFEVTDNAFKITLPNQNAIQGGTHLSDTEMKLVKLAGSKGKIARKDVEAELGISQTMSGRLLKSMVVKGILQTVGSGKNTGYVLNKQ</sequence>
<dbReference type="InterPro" id="IPR036388">
    <property type="entry name" value="WH-like_DNA-bd_sf"/>
</dbReference>
<dbReference type="EMBL" id="CP060286">
    <property type="protein sequence ID" value="QNK39823.1"/>
    <property type="molecule type" value="Genomic_DNA"/>
</dbReference>
<proteinExistence type="predicted"/>
<dbReference type="Gene3D" id="3.30.565.60">
    <property type="match status" value="1"/>
</dbReference>
<dbReference type="InterPro" id="IPR038475">
    <property type="entry name" value="RecG_C_sf"/>
</dbReference>
<dbReference type="Gene3D" id="1.10.10.10">
    <property type="entry name" value="Winged helix-like DNA-binding domain superfamily/Winged helix DNA-binding domain"/>
    <property type="match status" value="1"/>
</dbReference>
<dbReference type="Pfam" id="PF04326">
    <property type="entry name" value="SLFN_AlbA_2"/>
    <property type="match status" value="1"/>
</dbReference>
<evidence type="ECO:0000313" key="2">
    <source>
        <dbReference type="EMBL" id="QNK39823.1"/>
    </source>
</evidence>
<dbReference type="PANTHER" id="PTHR30595">
    <property type="entry name" value="GLPR-RELATED TRANSCRIPTIONAL REPRESSOR"/>
    <property type="match status" value="1"/>
</dbReference>
<dbReference type="AlphaFoldDB" id="A0A7G8T882"/>
<dbReference type="Pfam" id="PF13749">
    <property type="entry name" value="HATPase_c_4"/>
    <property type="match status" value="1"/>
</dbReference>
<name>A0A7G8T882_9FIRM</name>
<gene>
    <name evidence="2" type="ORF">HCR03_14000</name>
</gene>
<protein>
    <submittedName>
        <fullName evidence="2">Putative DNA binding domain-containing protein</fullName>
    </submittedName>
</protein>
<dbReference type="InterPro" id="IPR007421">
    <property type="entry name" value="Schlafen_AlbA_2_dom"/>
</dbReference>
<dbReference type="PANTHER" id="PTHR30595:SF6">
    <property type="entry name" value="SCHLAFEN ALBA-2 DOMAIN-CONTAINING PROTEIN"/>
    <property type="match status" value="1"/>
</dbReference>
<organism evidence="2 3">
    <name type="scientific">Caproicibacter fermentans</name>
    <dbReference type="NCBI Taxonomy" id="2576756"/>
    <lineage>
        <taxon>Bacteria</taxon>
        <taxon>Bacillati</taxon>
        <taxon>Bacillota</taxon>
        <taxon>Clostridia</taxon>
        <taxon>Eubacteriales</taxon>
        <taxon>Acutalibacteraceae</taxon>
        <taxon>Caproicibacter</taxon>
    </lineage>
</organism>
<evidence type="ECO:0000259" key="1">
    <source>
        <dbReference type="Pfam" id="PF04326"/>
    </source>
</evidence>
<dbReference type="RefSeq" id="WP_187034800.1">
    <property type="nucleotide sequence ID" value="NZ_CP060286.1"/>
</dbReference>
<feature type="domain" description="Schlafen AlbA-2" evidence="1">
    <location>
        <begin position="5"/>
        <end position="121"/>
    </location>
</feature>